<proteinExistence type="predicted"/>
<protein>
    <recommendedName>
        <fullName evidence="2">beta-lactamase</fullName>
        <ecNumber evidence="2">3.5.2.6</ecNumber>
    </recommendedName>
</protein>
<dbReference type="InterPro" id="IPR006597">
    <property type="entry name" value="Sel1-like"/>
</dbReference>
<gene>
    <name evidence="6" type="primary">omp1172</name>
</gene>
<evidence type="ECO:0000256" key="5">
    <source>
        <dbReference type="SAM" id="SignalP"/>
    </source>
</evidence>
<dbReference type="Gene3D" id="1.25.40.10">
    <property type="entry name" value="Tetratricopeptide repeat domain"/>
    <property type="match status" value="1"/>
</dbReference>
<evidence type="ECO:0000256" key="1">
    <source>
        <dbReference type="ARBA" id="ARBA00001526"/>
    </source>
</evidence>
<dbReference type="GO" id="GO:0036503">
    <property type="term" value="P:ERAD pathway"/>
    <property type="evidence" value="ECO:0007669"/>
    <property type="project" value="TreeGrafter"/>
</dbReference>
<evidence type="ECO:0000256" key="4">
    <source>
        <dbReference type="ARBA" id="ARBA00023251"/>
    </source>
</evidence>
<feature type="signal peptide" evidence="5">
    <location>
        <begin position="1"/>
        <end position="21"/>
    </location>
</feature>
<evidence type="ECO:0000313" key="6">
    <source>
        <dbReference type="EMBL" id="SFZ70993.1"/>
    </source>
</evidence>
<evidence type="ECO:0000256" key="3">
    <source>
        <dbReference type="ARBA" id="ARBA00023157"/>
    </source>
</evidence>
<comment type="catalytic activity">
    <reaction evidence="1">
        <text>a beta-lactam + H2O = a substituted beta-amino acid</text>
        <dbReference type="Rhea" id="RHEA:20401"/>
        <dbReference type="ChEBI" id="CHEBI:15377"/>
        <dbReference type="ChEBI" id="CHEBI:35627"/>
        <dbReference type="ChEBI" id="CHEBI:140347"/>
        <dbReference type="EC" id="3.5.2.6"/>
    </reaction>
</comment>
<dbReference type="AlphaFoldDB" id="A0A1M4NG52"/>
<dbReference type="GO" id="GO:0008800">
    <property type="term" value="F:beta-lactamase activity"/>
    <property type="evidence" value="ECO:0007669"/>
    <property type="project" value="UniProtKB-EC"/>
</dbReference>
<dbReference type="SMART" id="SM00671">
    <property type="entry name" value="SEL1"/>
    <property type="match status" value="3"/>
</dbReference>
<organism evidence="6">
    <name type="scientific">Helicobacter felis</name>
    <dbReference type="NCBI Taxonomy" id="214"/>
    <lineage>
        <taxon>Bacteria</taxon>
        <taxon>Pseudomonadati</taxon>
        <taxon>Campylobacterota</taxon>
        <taxon>Epsilonproteobacteria</taxon>
        <taxon>Campylobacterales</taxon>
        <taxon>Helicobacteraceae</taxon>
        <taxon>Helicobacter</taxon>
    </lineage>
</organism>
<keyword evidence="3" id="KW-1015">Disulfide bond</keyword>
<accession>A0A1M4NG52</accession>
<reference evidence="6" key="1">
    <citation type="submission" date="2016-10" db="EMBL/GenBank/DDBJ databases">
        <title>Proteomic and phylogenetic analysis of the outer membrane protein repertoire of gastric Helicobacter species.</title>
        <authorList>
            <person name="Joosten M."/>
        </authorList>
    </citation>
    <scope>NUCLEOTIDE SEQUENCE</scope>
    <source>
        <strain evidence="6">CS1</strain>
    </source>
</reference>
<keyword evidence="5" id="KW-0732">Signal</keyword>
<dbReference type="Pfam" id="PF08238">
    <property type="entry name" value="Sel1"/>
    <property type="match status" value="3"/>
</dbReference>
<evidence type="ECO:0000256" key="2">
    <source>
        <dbReference type="ARBA" id="ARBA00012865"/>
    </source>
</evidence>
<keyword evidence="4" id="KW-0046">Antibiotic resistance</keyword>
<dbReference type="GO" id="GO:0046677">
    <property type="term" value="P:response to antibiotic"/>
    <property type="evidence" value="ECO:0007669"/>
    <property type="project" value="UniProtKB-KW"/>
</dbReference>
<dbReference type="InterPro" id="IPR011990">
    <property type="entry name" value="TPR-like_helical_dom_sf"/>
</dbReference>
<dbReference type="EC" id="3.5.2.6" evidence="2"/>
<dbReference type="PANTHER" id="PTHR11102:SF147">
    <property type="entry name" value="SEL1L ADAPTOR SUBUNIT OF ERAD E3 UBIQUITIN LIGASE"/>
    <property type="match status" value="1"/>
</dbReference>
<feature type="chain" id="PRO_5009906843" description="beta-lactamase" evidence="5">
    <location>
        <begin position="22"/>
        <end position="175"/>
    </location>
</feature>
<sequence length="175" mass="18807">MTKSMWRVSVAVLLTSISLQAAKLGEGQAYKNGQAASMAHFGASSGMDTSTDPTTDCKQALKYFKQAIQEKDFAGYAGLGELYQSGCEKVVKKDTQKAIQNYEKAGQMGWGEGYATLGQMYHDGAGVPKSKKKVAHYLALCRKSKVKPKVDSNSLLDSKADACKAIIYGLVMSGD</sequence>
<dbReference type="PANTHER" id="PTHR11102">
    <property type="entry name" value="SEL-1-LIKE PROTEIN"/>
    <property type="match status" value="1"/>
</dbReference>
<dbReference type="RefSeq" id="WP_199765595.1">
    <property type="nucleotide sequence ID" value="NZ_FZKG01000022.1"/>
</dbReference>
<dbReference type="EMBL" id="LT632987">
    <property type="protein sequence ID" value="SFZ70993.1"/>
    <property type="molecule type" value="Genomic_DNA"/>
</dbReference>
<dbReference type="SUPFAM" id="SSF81901">
    <property type="entry name" value="HCP-like"/>
    <property type="match status" value="1"/>
</dbReference>
<name>A0A1M4NG52_HELFE</name>
<dbReference type="InterPro" id="IPR050767">
    <property type="entry name" value="Sel1_AlgK"/>
</dbReference>